<dbReference type="PROSITE" id="PS50843">
    <property type="entry name" value="EXPANSIN_CBD"/>
    <property type="match status" value="1"/>
</dbReference>
<dbReference type="PRINTS" id="PR01225">
    <property type="entry name" value="EXPANSNFAMLY"/>
</dbReference>
<dbReference type="InterPro" id="IPR007118">
    <property type="entry name" value="Expan_Lol_pI"/>
</dbReference>
<dbReference type="PRINTS" id="PR00829">
    <property type="entry name" value="LOLP1ALLERGN"/>
</dbReference>
<evidence type="ECO:0000259" key="5">
    <source>
        <dbReference type="PROSITE" id="PS50843"/>
    </source>
</evidence>
<feature type="domain" description="Expansin-like CBD" evidence="5">
    <location>
        <begin position="126"/>
        <end position="211"/>
    </location>
</feature>
<dbReference type="SUPFAM" id="SSF49590">
    <property type="entry name" value="PHL pollen allergen"/>
    <property type="match status" value="1"/>
</dbReference>
<dbReference type="Gene3D" id="2.40.40.10">
    <property type="entry name" value="RlpA-like domain"/>
    <property type="match status" value="1"/>
</dbReference>
<dbReference type="InterPro" id="IPR007117">
    <property type="entry name" value="Expansin_CBD"/>
</dbReference>
<evidence type="ECO:0000313" key="6">
    <source>
        <dbReference type="EMBL" id="GFP78785.1"/>
    </source>
</evidence>
<keyword evidence="2" id="KW-0964">Secreted</keyword>
<dbReference type="SUPFAM" id="SSF50685">
    <property type="entry name" value="Barwin-like endoglucanases"/>
    <property type="match status" value="1"/>
</dbReference>
<dbReference type="EMBL" id="BMAC01000001">
    <property type="protein sequence ID" value="GFP78785.1"/>
    <property type="molecule type" value="Genomic_DNA"/>
</dbReference>
<dbReference type="Pfam" id="PF01357">
    <property type="entry name" value="Expansin_C"/>
    <property type="match status" value="1"/>
</dbReference>
<evidence type="ECO:0000259" key="4">
    <source>
        <dbReference type="PROSITE" id="PS50842"/>
    </source>
</evidence>
<accession>A0A830B3I5</accession>
<dbReference type="InterPro" id="IPR005795">
    <property type="entry name" value="LolPI"/>
</dbReference>
<dbReference type="InterPro" id="IPR036749">
    <property type="entry name" value="Expansin_CBD_sf"/>
</dbReference>
<dbReference type="InterPro" id="IPR009009">
    <property type="entry name" value="RlpA-like_DPBB"/>
</dbReference>
<sequence>MGDGSDGGACGYERLIHANGYKTRETAVSDVLFRNGLGCGACYKVMCFGIPFCNKKAVTVVVMDQSPGGFYPHFDLSGSAFGRLATNGSADRLRNVGKIKIVWKRTKCTYNRQKIGFHVMIGSTSYWLSLRVQFVNGDGDIGSMQIKEGSSDQWQNMTQVWGATWSAHPQSYQKPLQGPFSIKLTSGLTKKTLFMRNVIPSNWEPQATYISHVNF</sequence>
<comment type="caution">
    <text evidence="6">The sequence shown here is derived from an EMBL/GenBank/DDBJ whole genome shotgun (WGS) entry which is preliminary data.</text>
</comment>
<dbReference type="GO" id="GO:0009506">
    <property type="term" value="C:plasmodesma"/>
    <property type="evidence" value="ECO:0007669"/>
    <property type="project" value="TreeGrafter"/>
</dbReference>
<dbReference type="PANTHER" id="PTHR31692">
    <property type="entry name" value="EXPANSIN-B3"/>
    <property type="match status" value="1"/>
</dbReference>
<dbReference type="Gene3D" id="2.60.40.760">
    <property type="entry name" value="Expansin, cellulose-binding-like domain"/>
    <property type="match status" value="1"/>
</dbReference>
<dbReference type="PANTHER" id="PTHR31692:SF5">
    <property type="entry name" value="EXPANSIN-B3"/>
    <property type="match status" value="1"/>
</dbReference>
<evidence type="ECO:0000313" key="7">
    <source>
        <dbReference type="Proteomes" id="UP000653305"/>
    </source>
</evidence>
<dbReference type="GO" id="GO:0005576">
    <property type="term" value="C:extracellular region"/>
    <property type="evidence" value="ECO:0007669"/>
    <property type="project" value="UniProtKB-SubCell"/>
</dbReference>
<keyword evidence="7" id="KW-1185">Reference proteome</keyword>
<comment type="subcellular location">
    <subcellularLocation>
        <location evidence="1">Secreted</location>
    </subcellularLocation>
</comment>
<feature type="domain" description="Expansin-like EG45" evidence="4">
    <location>
        <begin position="7"/>
        <end position="113"/>
    </location>
</feature>
<dbReference type="Pfam" id="PF03330">
    <property type="entry name" value="DPBB_1"/>
    <property type="match status" value="1"/>
</dbReference>
<protein>
    <submittedName>
        <fullName evidence="6">Expansin-b16</fullName>
    </submittedName>
</protein>
<name>A0A830B3I5_9LAMI</name>
<dbReference type="InterPro" id="IPR036908">
    <property type="entry name" value="RlpA-like_sf"/>
</dbReference>
<organism evidence="6 7">
    <name type="scientific">Phtheirospermum japonicum</name>
    <dbReference type="NCBI Taxonomy" id="374723"/>
    <lineage>
        <taxon>Eukaryota</taxon>
        <taxon>Viridiplantae</taxon>
        <taxon>Streptophyta</taxon>
        <taxon>Embryophyta</taxon>
        <taxon>Tracheophyta</taxon>
        <taxon>Spermatophyta</taxon>
        <taxon>Magnoliopsida</taxon>
        <taxon>eudicotyledons</taxon>
        <taxon>Gunneridae</taxon>
        <taxon>Pentapetalae</taxon>
        <taxon>asterids</taxon>
        <taxon>lamiids</taxon>
        <taxon>Lamiales</taxon>
        <taxon>Orobanchaceae</taxon>
        <taxon>Orobanchaceae incertae sedis</taxon>
        <taxon>Phtheirospermum</taxon>
    </lineage>
</organism>
<reference evidence="6" key="1">
    <citation type="submission" date="2020-07" db="EMBL/GenBank/DDBJ databases">
        <title>Ethylene signaling mediates host invasion by parasitic plants.</title>
        <authorList>
            <person name="Yoshida S."/>
        </authorList>
    </citation>
    <scope>NUCLEOTIDE SEQUENCE</scope>
    <source>
        <strain evidence="6">Okayama</strain>
    </source>
</reference>
<evidence type="ECO:0000256" key="1">
    <source>
        <dbReference type="ARBA" id="ARBA00004613"/>
    </source>
</evidence>
<dbReference type="AlphaFoldDB" id="A0A830B3I5"/>
<evidence type="ECO:0000256" key="2">
    <source>
        <dbReference type="ARBA" id="ARBA00022525"/>
    </source>
</evidence>
<gene>
    <name evidence="6" type="ORF">PHJA_000022000</name>
</gene>
<dbReference type="GO" id="GO:0006949">
    <property type="term" value="P:syncytium formation"/>
    <property type="evidence" value="ECO:0007669"/>
    <property type="project" value="TreeGrafter"/>
</dbReference>
<proteinExistence type="inferred from homology"/>
<dbReference type="OrthoDB" id="406505at2759"/>
<dbReference type="Proteomes" id="UP000653305">
    <property type="component" value="Unassembled WGS sequence"/>
</dbReference>
<dbReference type="PROSITE" id="PS50842">
    <property type="entry name" value="EXPANSIN_EG45"/>
    <property type="match status" value="1"/>
</dbReference>
<dbReference type="InterPro" id="IPR007112">
    <property type="entry name" value="Expansin/allergen_DPBB_dom"/>
</dbReference>
<comment type="similarity">
    <text evidence="3">Belongs to the expansin family.</text>
</comment>
<evidence type="ECO:0000256" key="3">
    <source>
        <dbReference type="RuleBase" id="RU003460"/>
    </source>
</evidence>